<gene>
    <name evidence="1" type="ORF">B6254_1483</name>
</gene>
<dbReference type="EMBL" id="CP020928">
    <property type="protein sequence ID" value="AWF95877.1"/>
    <property type="molecule type" value="Genomic_DNA"/>
</dbReference>
<evidence type="ECO:0000313" key="2">
    <source>
        <dbReference type="Proteomes" id="UP000244870"/>
    </source>
</evidence>
<organism evidence="1 2">
    <name type="scientific">Weissella cibaria</name>
    <dbReference type="NCBI Taxonomy" id="137591"/>
    <lineage>
        <taxon>Bacteria</taxon>
        <taxon>Bacillati</taxon>
        <taxon>Bacillota</taxon>
        <taxon>Bacilli</taxon>
        <taxon>Lactobacillales</taxon>
        <taxon>Lactobacillaceae</taxon>
        <taxon>Weissella</taxon>
    </lineage>
</organism>
<reference evidence="1 2" key="1">
    <citation type="submission" date="2017-04" db="EMBL/GenBank/DDBJ databases">
        <title>Weissella cibaria strain m2 complete genome.</title>
        <authorList>
            <person name="Pan Q."/>
            <person name="Tan M."/>
            <person name="Yao F."/>
            <person name="Su S."/>
        </authorList>
    </citation>
    <scope>NUCLEOTIDE SEQUENCE [LARGE SCALE GENOMIC DNA]</scope>
    <source>
        <strain evidence="1 2">M2</strain>
    </source>
</reference>
<sequence>MVRFFALGGTLGMQDEQQVIEFWGPELLKAAVFDGISLTDGTFMTDASRRLVFIGSSDSAVAMTEAADPATNAHPLLVKQFPMTDKTLSVLRMAFPGYDVLLTDGVYRLDWRPTWGHPTIRQSYIADFKDAFEYEVGHQQFASYLRDATIRYAEEG</sequence>
<protein>
    <submittedName>
        <fullName evidence="1">Uncharacterized protein</fullName>
    </submittedName>
</protein>
<dbReference type="AlphaFoldDB" id="A0A2S1KS86"/>
<evidence type="ECO:0000313" key="1">
    <source>
        <dbReference type="EMBL" id="AWF95877.1"/>
    </source>
</evidence>
<dbReference type="Proteomes" id="UP000244870">
    <property type="component" value="Chromosome"/>
</dbReference>
<proteinExistence type="predicted"/>
<accession>A0A2S1KS86</accession>
<name>A0A2S1KS86_9LACO</name>